<dbReference type="InterPro" id="IPR016032">
    <property type="entry name" value="Sig_transdc_resp-reg_C-effctor"/>
</dbReference>
<protein>
    <submittedName>
        <fullName evidence="8">DNA-binding response regulator</fullName>
    </submittedName>
</protein>
<dbReference type="PANTHER" id="PTHR43214:SF24">
    <property type="entry name" value="TRANSCRIPTIONAL REGULATORY PROTEIN NARL-RELATED"/>
    <property type="match status" value="1"/>
</dbReference>
<feature type="modified residue" description="4-aspartylphosphate" evidence="5">
    <location>
        <position position="52"/>
    </location>
</feature>
<gene>
    <name evidence="8" type="ORF">EBN03_29510</name>
</gene>
<organism evidence="8 9">
    <name type="scientific">Nocardia stercoris</name>
    <dbReference type="NCBI Taxonomy" id="2483361"/>
    <lineage>
        <taxon>Bacteria</taxon>
        <taxon>Bacillati</taxon>
        <taxon>Actinomycetota</taxon>
        <taxon>Actinomycetes</taxon>
        <taxon>Mycobacteriales</taxon>
        <taxon>Nocardiaceae</taxon>
        <taxon>Nocardia</taxon>
    </lineage>
</organism>
<dbReference type="InterPro" id="IPR039420">
    <property type="entry name" value="WalR-like"/>
</dbReference>
<feature type="domain" description="HTH luxR-type" evidence="6">
    <location>
        <begin position="140"/>
        <end position="210"/>
    </location>
</feature>
<dbReference type="PROSITE" id="PS50110">
    <property type="entry name" value="RESPONSE_REGULATORY"/>
    <property type="match status" value="1"/>
</dbReference>
<proteinExistence type="predicted"/>
<dbReference type="InterPro" id="IPR058245">
    <property type="entry name" value="NreC/VraR/RcsB-like_REC"/>
</dbReference>
<dbReference type="SMART" id="SM00421">
    <property type="entry name" value="HTH_LUXR"/>
    <property type="match status" value="1"/>
</dbReference>
<dbReference type="SUPFAM" id="SSF46894">
    <property type="entry name" value="C-terminal effector domain of the bipartite response regulators"/>
    <property type="match status" value="1"/>
</dbReference>
<dbReference type="InterPro" id="IPR011006">
    <property type="entry name" value="CheY-like_superfamily"/>
</dbReference>
<dbReference type="Pfam" id="PF00072">
    <property type="entry name" value="Response_reg"/>
    <property type="match status" value="1"/>
</dbReference>
<dbReference type="GO" id="GO:0006355">
    <property type="term" value="P:regulation of DNA-templated transcription"/>
    <property type="evidence" value="ECO:0007669"/>
    <property type="project" value="InterPro"/>
</dbReference>
<evidence type="ECO:0000256" key="2">
    <source>
        <dbReference type="ARBA" id="ARBA00023015"/>
    </source>
</evidence>
<evidence type="ECO:0000256" key="3">
    <source>
        <dbReference type="ARBA" id="ARBA00023125"/>
    </source>
</evidence>
<dbReference type="AlphaFoldDB" id="A0A3M2KUB1"/>
<evidence type="ECO:0000259" key="7">
    <source>
        <dbReference type="PROSITE" id="PS50110"/>
    </source>
</evidence>
<keyword evidence="2" id="KW-0805">Transcription regulation</keyword>
<dbReference type="Pfam" id="PF00196">
    <property type="entry name" value="GerE"/>
    <property type="match status" value="1"/>
</dbReference>
<dbReference type="SMART" id="SM00448">
    <property type="entry name" value="REC"/>
    <property type="match status" value="1"/>
</dbReference>
<dbReference type="PANTHER" id="PTHR43214">
    <property type="entry name" value="TWO-COMPONENT RESPONSE REGULATOR"/>
    <property type="match status" value="1"/>
</dbReference>
<keyword evidence="9" id="KW-1185">Reference proteome</keyword>
<feature type="domain" description="Response regulatory" evidence="7">
    <location>
        <begin position="2"/>
        <end position="121"/>
    </location>
</feature>
<keyword evidence="4" id="KW-0804">Transcription</keyword>
<dbReference type="RefSeq" id="WP_122191428.1">
    <property type="nucleotide sequence ID" value="NZ_RFFH01000020.1"/>
</dbReference>
<evidence type="ECO:0000256" key="1">
    <source>
        <dbReference type="ARBA" id="ARBA00022553"/>
    </source>
</evidence>
<evidence type="ECO:0000259" key="6">
    <source>
        <dbReference type="PROSITE" id="PS50043"/>
    </source>
</evidence>
<keyword evidence="1 5" id="KW-0597">Phosphoprotein</keyword>
<dbReference type="OrthoDB" id="9808843at2"/>
<evidence type="ECO:0000256" key="5">
    <source>
        <dbReference type="PROSITE-ProRule" id="PRU00169"/>
    </source>
</evidence>
<dbReference type="PROSITE" id="PS50043">
    <property type="entry name" value="HTH_LUXR_2"/>
    <property type="match status" value="1"/>
</dbReference>
<keyword evidence="3 8" id="KW-0238">DNA-binding</keyword>
<dbReference type="PRINTS" id="PR00038">
    <property type="entry name" value="HTHLUXR"/>
</dbReference>
<name>A0A3M2KUB1_9NOCA</name>
<evidence type="ECO:0000256" key="4">
    <source>
        <dbReference type="ARBA" id="ARBA00023163"/>
    </source>
</evidence>
<evidence type="ECO:0000313" key="9">
    <source>
        <dbReference type="Proteomes" id="UP000279275"/>
    </source>
</evidence>
<dbReference type="SUPFAM" id="SSF52172">
    <property type="entry name" value="CheY-like"/>
    <property type="match status" value="1"/>
</dbReference>
<dbReference type="GO" id="GO:0000160">
    <property type="term" value="P:phosphorelay signal transduction system"/>
    <property type="evidence" value="ECO:0007669"/>
    <property type="project" value="InterPro"/>
</dbReference>
<evidence type="ECO:0000313" key="8">
    <source>
        <dbReference type="EMBL" id="RMI28554.1"/>
    </source>
</evidence>
<dbReference type="Gene3D" id="3.40.50.2300">
    <property type="match status" value="1"/>
</dbReference>
<dbReference type="GO" id="GO:0003677">
    <property type="term" value="F:DNA binding"/>
    <property type="evidence" value="ECO:0007669"/>
    <property type="project" value="UniProtKB-KW"/>
</dbReference>
<accession>A0A3M2KUB1</accession>
<dbReference type="InterPro" id="IPR000792">
    <property type="entry name" value="Tscrpt_reg_LuxR_C"/>
</dbReference>
<dbReference type="InterPro" id="IPR001789">
    <property type="entry name" value="Sig_transdc_resp-reg_receiver"/>
</dbReference>
<sequence length="210" mass="23278">MRVVIAEDNVVLAQGLVLLLREEGHEVAAVTTDGDSFIAAVAEHCPDVTVVDVRLPPTFRHEGIRAALEVRSRFPGQPVLVFSQYVEHSYARDLLRDGGGVGYLLKDRVARVDDFLRTLQHIASGGTVMDPEVLEQLMTRHDPVSTLTAREREVLELMAQGYANGEIALRLQVTERAIHKHVGNIFAKLDLPTEDSGHRRVLAVLAYLSR</sequence>
<dbReference type="Proteomes" id="UP000279275">
    <property type="component" value="Unassembled WGS sequence"/>
</dbReference>
<dbReference type="CDD" id="cd06170">
    <property type="entry name" value="LuxR_C_like"/>
    <property type="match status" value="1"/>
</dbReference>
<dbReference type="EMBL" id="RFFH01000020">
    <property type="protein sequence ID" value="RMI28554.1"/>
    <property type="molecule type" value="Genomic_DNA"/>
</dbReference>
<reference evidence="8 9" key="1">
    <citation type="submission" date="2018-10" db="EMBL/GenBank/DDBJ databases">
        <title>Isolation from cow dung.</title>
        <authorList>
            <person name="Ling L."/>
        </authorList>
    </citation>
    <scope>NUCLEOTIDE SEQUENCE [LARGE SCALE GENOMIC DNA]</scope>
    <source>
        <strain evidence="8 9">NEAU-LL90</strain>
    </source>
</reference>
<comment type="caution">
    <text evidence="8">The sequence shown here is derived from an EMBL/GenBank/DDBJ whole genome shotgun (WGS) entry which is preliminary data.</text>
</comment>
<dbReference type="CDD" id="cd17535">
    <property type="entry name" value="REC_NarL-like"/>
    <property type="match status" value="1"/>
</dbReference>